<dbReference type="Gene3D" id="3.30.470.30">
    <property type="entry name" value="DNA ligase/mRNA capping enzyme"/>
    <property type="match status" value="1"/>
</dbReference>
<dbReference type="AlphaFoldDB" id="A0A6C0J6T2"/>
<evidence type="ECO:0000313" key="1">
    <source>
        <dbReference type="EMBL" id="QHT99333.1"/>
    </source>
</evidence>
<name>A0A6C0J6T2_9ZZZZ</name>
<accession>A0A6C0J6T2</accession>
<sequence>MELNNNQMYHLIERFPDFDNSYETVSQKGYSSDYNVALAIPTGKKNFIWFTYYQNMDVCYLFDLNKDKKIVKSIRISKEDNNPLGKGTILYGTTITDEDTNNTYFVIEDIYYYKGIPLRKNTFYDKLFYIKDVLDIVQDRPFNIQFNLPVLWNNDISTDIPTIIPSNIINTIGYQTHHIQYRTINIIKPHINIVLNKKINTGNDLKNIQGKVYIARYTIDIFKPQYRQTTIFKVTADLQYDVYHLHAYGKNNSLVYYNIAYIPDYKTSVLMNGLFRNIRENKNLDYIEESDDEDDFQNINEDKYVDTNKVLSMECFFHIRFKRWVPVRVNNYNCKIIHISRLVKDYY</sequence>
<protein>
    <submittedName>
        <fullName evidence="1">Uncharacterized protein</fullName>
    </submittedName>
</protein>
<dbReference type="EMBL" id="MN740307">
    <property type="protein sequence ID" value="QHT99333.1"/>
    <property type="molecule type" value="Genomic_DNA"/>
</dbReference>
<proteinExistence type="predicted"/>
<organism evidence="1">
    <name type="scientific">viral metagenome</name>
    <dbReference type="NCBI Taxonomy" id="1070528"/>
    <lineage>
        <taxon>unclassified sequences</taxon>
        <taxon>metagenomes</taxon>
        <taxon>organismal metagenomes</taxon>
    </lineage>
</organism>
<reference evidence="1" key="1">
    <citation type="journal article" date="2020" name="Nature">
        <title>Giant virus diversity and host interactions through global metagenomics.</title>
        <authorList>
            <person name="Schulz F."/>
            <person name="Roux S."/>
            <person name="Paez-Espino D."/>
            <person name="Jungbluth S."/>
            <person name="Walsh D.A."/>
            <person name="Denef V.J."/>
            <person name="McMahon K.D."/>
            <person name="Konstantinidis K.T."/>
            <person name="Eloe-Fadrosh E.A."/>
            <person name="Kyrpides N.C."/>
            <person name="Woyke T."/>
        </authorList>
    </citation>
    <scope>NUCLEOTIDE SEQUENCE</scope>
    <source>
        <strain evidence="1">GVMAG-M-3300025699-48</strain>
    </source>
</reference>